<dbReference type="Proteomes" id="UP000035642">
    <property type="component" value="Unassembled WGS sequence"/>
</dbReference>
<reference evidence="4" key="1">
    <citation type="submission" date="2012-09" db="EMBL/GenBank/DDBJ databases">
        <authorList>
            <person name="Martin A.A."/>
        </authorList>
    </citation>
    <scope>NUCLEOTIDE SEQUENCE</scope>
</reference>
<keyword evidence="4" id="KW-1185">Reference proteome</keyword>
<keyword evidence="2" id="KW-0533">Nickel</keyword>
<proteinExistence type="predicted"/>
<accession>A0A0K0D7R9</accession>
<organism evidence="4 5">
    <name type="scientific">Angiostrongylus cantonensis</name>
    <name type="common">Rat lungworm</name>
    <dbReference type="NCBI Taxonomy" id="6313"/>
    <lineage>
        <taxon>Eukaryota</taxon>
        <taxon>Metazoa</taxon>
        <taxon>Ecdysozoa</taxon>
        <taxon>Nematoda</taxon>
        <taxon>Chromadorea</taxon>
        <taxon>Rhabditida</taxon>
        <taxon>Rhabditina</taxon>
        <taxon>Rhabditomorpha</taxon>
        <taxon>Strongyloidea</taxon>
        <taxon>Metastrongylidae</taxon>
        <taxon>Angiostrongylus</taxon>
    </lineage>
</organism>
<sequence>LSWHEYYSGCSDLGRFVPTAPLSMGFTVSSSDLFHVYKPDVTDLNLDCEAREFWIHTFERSVDSVIKKAVESQENCIAYFTHVHVHFEYRTEYFDDSYLNQKAMENAAAVSQLPSLLKSIDEYFKVVSDPQRLFLVTRGLLAGNVFDWGAQKVIKCLRILLSIFRSFAGLAVLLP</sequence>
<dbReference type="InterPro" id="IPR002791">
    <property type="entry name" value="ARMT1-like_metal-bd"/>
</dbReference>
<evidence type="ECO:0000259" key="3">
    <source>
        <dbReference type="Pfam" id="PF01937"/>
    </source>
</evidence>
<evidence type="ECO:0000256" key="2">
    <source>
        <dbReference type="ARBA" id="ARBA00022596"/>
    </source>
</evidence>
<dbReference type="WBParaSite" id="ACAC_0000611401-mRNA-1">
    <property type="protein sequence ID" value="ACAC_0000611401-mRNA-1"/>
    <property type="gene ID" value="ACAC_0000611401"/>
</dbReference>
<dbReference type="InterPro" id="IPR036075">
    <property type="entry name" value="ARMT-1-like_metal-bd_sf"/>
</dbReference>
<evidence type="ECO:0000313" key="5">
    <source>
        <dbReference type="WBParaSite" id="ACAC_0000611401-mRNA-1"/>
    </source>
</evidence>
<comment type="cofactor">
    <cofactor evidence="1">
        <name>Ni(2+)</name>
        <dbReference type="ChEBI" id="CHEBI:49786"/>
    </cofactor>
</comment>
<evidence type="ECO:0000313" key="4">
    <source>
        <dbReference type="Proteomes" id="UP000035642"/>
    </source>
</evidence>
<dbReference type="Pfam" id="PF01937">
    <property type="entry name" value="ARMT1-like_dom"/>
    <property type="match status" value="1"/>
</dbReference>
<dbReference type="STRING" id="6313.A0A0K0D7R9"/>
<protein>
    <submittedName>
        <fullName evidence="5">Sulfotransfer_1 domain-containing protein</fullName>
    </submittedName>
</protein>
<dbReference type="AlphaFoldDB" id="A0A0K0D7R9"/>
<feature type="domain" description="Damage-control phosphatase ARMT1-like metal-binding" evidence="3">
    <location>
        <begin position="81"/>
        <end position="152"/>
    </location>
</feature>
<dbReference type="SUPFAM" id="SSF111321">
    <property type="entry name" value="AF1104-like"/>
    <property type="match status" value="1"/>
</dbReference>
<name>A0A0K0D7R9_ANGCA</name>
<evidence type="ECO:0000256" key="1">
    <source>
        <dbReference type="ARBA" id="ARBA00001967"/>
    </source>
</evidence>
<reference evidence="5" key="2">
    <citation type="submission" date="2017-02" db="UniProtKB">
        <authorList>
            <consortium name="WormBaseParasite"/>
        </authorList>
    </citation>
    <scope>IDENTIFICATION</scope>
</reference>